<dbReference type="InterPro" id="IPR050090">
    <property type="entry name" value="Tyrosine_recombinase_XerCD"/>
</dbReference>
<evidence type="ECO:0000256" key="1">
    <source>
        <dbReference type="ARBA" id="ARBA00008857"/>
    </source>
</evidence>
<keyword evidence="8" id="KW-1160">Virus entry into host cell</keyword>
<dbReference type="GO" id="GO:0006310">
    <property type="term" value="P:DNA recombination"/>
    <property type="evidence" value="ECO:0007669"/>
    <property type="project" value="UniProtKB-KW"/>
</dbReference>
<evidence type="ECO:0000256" key="7">
    <source>
        <dbReference type="ARBA" id="ARBA00023172"/>
    </source>
</evidence>
<keyword evidence="6" id="KW-0238">DNA-binding</keyword>
<dbReference type="GO" id="GO:0075713">
    <property type="term" value="P:establishment of integrated proviral latency"/>
    <property type="evidence" value="ECO:0007669"/>
    <property type="project" value="UniProtKB-KW"/>
</dbReference>
<dbReference type="PROSITE" id="PS51898">
    <property type="entry name" value="TYR_RECOMBINASE"/>
    <property type="match status" value="1"/>
</dbReference>
<dbReference type="InterPro" id="IPR002104">
    <property type="entry name" value="Integrase_catalytic"/>
</dbReference>
<feature type="domain" description="Tyr recombinase" evidence="9">
    <location>
        <begin position="148"/>
        <end position="328"/>
    </location>
</feature>
<dbReference type="Gene3D" id="1.10.443.10">
    <property type="entry name" value="Intergrase catalytic core"/>
    <property type="match status" value="1"/>
</dbReference>
<dbReference type="InterPro" id="IPR011010">
    <property type="entry name" value="DNA_brk_join_enz"/>
</dbReference>
<evidence type="ECO:0000256" key="5">
    <source>
        <dbReference type="ARBA" id="ARBA00022908"/>
    </source>
</evidence>
<dbReference type="GO" id="GO:0015074">
    <property type="term" value="P:DNA integration"/>
    <property type="evidence" value="ECO:0007669"/>
    <property type="project" value="UniProtKB-KW"/>
</dbReference>
<dbReference type="GO" id="GO:0003677">
    <property type="term" value="F:DNA binding"/>
    <property type="evidence" value="ECO:0007669"/>
    <property type="project" value="UniProtKB-KW"/>
</dbReference>
<reference evidence="10" key="1">
    <citation type="journal article" date="2021" name="Proc. Natl. Acad. Sci. U.S.A.">
        <title>A Catalog of Tens of Thousands of Viruses from Human Metagenomes Reveals Hidden Associations with Chronic Diseases.</title>
        <authorList>
            <person name="Tisza M.J."/>
            <person name="Buck C.B."/>
        </authorList>
    </citation>
    <scope>NUCLEOTIDE SEQUENCE</scope>
    <source>
        <strain evidence="10">CtNHj22</strain>
    </source>
</reference>
<dbReference type="SUPFAM" id="SSF56349">
    <property type="entry name" value="DNA breaking-rejoining enzymes"/>
    <property type="match status" value="1"/>
</dbReference>
<evidence type="ECO:0000313" key="10">
    <source>
        <dbReference type="EMBL" id="DAG05529.1"/>
    </source>
</evidence>
<dbReference type="EMBL" id="BK016261">
    <property type="protein sequence ID" value="DAG05529.1"/>
    <property type="molecule type" value="Genomic_DNA"/>
</dbReference>
<dbReference type="GO" id="GO:0044826">
    <property type="term" value="P:viral genome integration into host DNA"/>
    <property type="evidence" value="ECO:0007669"/>
    <property type="project" value="UniProtKB-KW"/>
</dbReference>
<evidence type="ECO:0000259" key="9">
    <source>
        <dbReference type="PROSITE" id="PS51898"/>
    </source>
</evidence>
<dbReference type="PANTHER" id="PTHR30349:SF64">
    <property type="entry name" value="PROPHAGE INTEGRASE INTD-RELATED"/>
    <property type="match status" value="1"/>
</dbReference>
<evidence type="ECO:0000256" key="3">
    <source>
        <dbReference type="ARBA" id="ARBA00022679"/>
    </source>
</evidence>
<dbReference type="GO" id="GO:0016740">
    <property type="term" value="F:transferase activity"/>
    <property type="evidence" value="ECO:0007669"/>
    <property type="project" value="UniProtKB-KW"/>
</dbReference>
<dbReference type="InterPro" id="IPR013762">
    <property type="entry name" value="Integrase-like_cat_sf"/>
</dbReference>
<keyword evidence="8" id="KW-1179">Viral genome integration</keyword>
<dbReference type="Pfam" id="PF00589">
    <property type="entry name" value="Phage_integrase"/>
    <property type="match status" value="1"/>
</dbReference>
<proteinExistence type="inferred from homology"/>
<sequence length="332" mass="37940">MCGTRARPYVALTAKREVLGTYETPGEAVQALDAYNSQNRPLTKLKYTFSDVYEKWSETHYQNLGDDGKYSYTWAYQKAAPLWDFKIRDLVTADYQRIIDNLVNEGLSRSSCEKQKQLFSQLCKWSMGNGIISHNFAEELKLPSEKKKKRVVISKDEIARIQKIASDRQDDMHEIAQIAMVLYYTGMRINELLTLRREDVDLQNGYIIGGEKSDAGRERTIPVLEPIKMILAGWMVDSIGSDLLLPPKRKGKKRSDSGVEKAFKILMQRCGISEEAVPHTMRRTATTRLVEGKAEPTAVKAIMGHADFSTTANYYTEHDAKYLKEEMEKFNQ</sequence>
<organism evidence="10">
    <name type="scientific">Siphoviridae sp. ctNHj22</name>
    <dbReference type="NCBI Taxonomy" id="2825468"/>
    <lineage>
        <taxon>Viruses</taxon>
        <taxon>Duplodnaviria</taxon>
        <taxon>Heunggongvirae</taxon>
        <taxon>Uroviricota</taxon>
        <taxon>Caudoviricetes</taxon>
    </lineage>
</organism>
<dbReference type="PANTHER" id="PTHR30349">
    <property type="entry name" value="PHAGE INTEGRASE-RELATED"/>
    <property type="match status" value="1"/>
</dbReference>
<evidence type="ECO:0000256" key="4">
    <source>
        <dbReference type="ARBA" id="ARBA00022801"/>
    </source>
</evidence>
<keyword evidence="7" id="KW-0233">DNA recombination</keyword>
<keyword evidence="4" id="KW-0378">Hydrolase</keyword>
<evidence type="ECO:0000256" key="8">
    <source>
        <dbReference type="ARBA" id="ARBA00023195"/>
    </source>
</evidence>
<protein>
    <recommendedName>
        <fullName evidence="2">Integrase</fullName>
    </recommendedName>
</protein>
<keyword evidence="5" id="KW-0229">DNA integration</keyword>
<evidence type="ECO:0000256" key="2">
    <source>
        <dbReference type="ARBA" id="ARBA00016082"/>
    </source>
</evidence>
<comment type="similarity">
    <text evidence="1">Belongs to the 'phage' integrase family.</text>
</comment>
<evidence type="ECO:0000256" key="6">
    <source>
        <dbReference type="ARBA" id="ARBA00023125"/>
    </source>
</evidence>
<dbReference type="CDD" id="cd00796">
    <property type="entry name" value="INT_Rci_Hp1_C"/>
    <property type="match status" value="1"/>
</dbReference>
<dbReference type="InterPro" id="IPR010998">
    <property type="entry name" value="Integrase_recombinase_N"/>
</dbReference>
<dbReference type="GO" id="GO:0016787">
    <property type="term" value="F:hydrolase activity"/>
    <property type="evidence" value="ECO:0007669"/>
    <property type="project" value="UniProtKB-KW"/>
</dbReference>
<name>A0A8S5VFH6_9CAUD</name>
<dbReference type="Gene3D" id="1.10.150.130">
    <property type="match status" value="1"/>
</dbReference>
<keyword evidence="3" id="KW-0808">Transferase</keyword>
<accession>A0A8S5VFH6</accession>